<keyword evidence="7" id="KW-0677">Repeat</keyword>
<dbReference type="InterPro" id="IPR018117">
    <property type="entry name" value="C5_DNA_meth_AS"/>
</dbReference>
<evidence type="ECO:0000256" key="4">
    <source>
        <dbReference type="ARBA" id="ARBA00022679"/>
    </source>
</evidence>
<evidence type="ECO:0000256" key="1">
    <source>
        <dbReference type="ARBA" id="ARBA00004127"/>
    </source>
</evidence>
<dbReference type="Pfam" id="PF00230">
    <property type="entry name" value="MIP"/>
    <property type="match status" value="1"/>
</dbReference>
<keyword evidence="3" id="KW-0489">Methyltransferase</keyword>
<evidence type="ECO:0000256" key="6">
    <source>
        <dbReference type="ARBA" id="ARBA00022692"/>
    </source>
</evidence>
<keyword evidence="6 11" id="KW-0812">Transmembrane</keyword>
<evidence type="ECO:0000256" key="3">
    <source>
        <dbReference type="ARBA" id="ARBA00022603"/>
    </source>
</evidence>
<evidence type="ECO:0000256" key="5">
    <source>
        <dbReference type="ARBA" id="ARBA00022691"/>
    </source>
</evidence>
<dbReference type="Gene3D" id="1.20.1080.10">
    <property type="entry name" value="Glycerol uptake facilitator protein"/>
    <property type="match status" value="1"/>
</dbReference>
<organism evidence="12 13">
    <name type="scientific">Durusdinium trenchii</name>
    <dbReference type="NCBI Taxonomy" id="1381693"/>
    <lineage>
        <taxon>Eukaryota</taxon>
        <taxon>Sar</taxon>
        <taxon>Alveolata</taxon>
        <taxon>Dinophyceae</taxon>
        <taxon>Suessiales</taxon>
        <taxon>Symbiodiniaceae</taxon>
        <taxon>Durusdinium</taxon>
    </lineage>
</organism>
<dbReference type="Proteomes" id="UP001642464">
    <property type="component" value="Unassembled WGS sequence"/>
</dbReference>
<sequence length="1798" mass="196303">MTVDRDSIFANYKSVFSRQFAVSLAVEFIGVMFFQILGGTAVKEMAAWVNGIALAVWVYTAANISGGHLNPAVSISTCVCGFFPLLHTVIYVGLQILGAILGAFVTAHLVPGASVNMGADGPGCFGPKGIDETKLFWWECVMTFTLISCVYACGVAKPGHGSHTPLAVGLALFCCAGSGGQYTGAALNPARVLGPQVVFGCTKGMGKYYIGGQCLGGIFAMSVFAFVSGLGPLNPWITRTALDLSWPEAVYLWITGSPPSRLQQTGTENIHDFQKQLAKAATSKFEYDRVKKPSFLESWLGIKRNGASVLCLVNSEWCADTKVVCLASLEKAEQRPELVYFHRLTPRHRSEPLMKDIIQQYTRVPRAAQFALSALENSTSCGRSCLDPLLGDAVLLRRAAAAELVVQALHERMALEGWNLYTVDFARARSMQSAGQANAALVLYQKLQARCCREPATFEAQREYHKLKQGYIQSYLKTVAGLLEGRVPRNGTRRPGEATRGALHEIAWYHQRNRLLISLGESRFLEGAAFSNGKVKKLHGARWVGSSFRAGAQVPGGWGSGQSTGGYGQAGGNAAHNPFEVKLPRFLYWLEMNEDHMEENSVIMVDDRDARMVSPFQGWLTKEIMSNSASSINVLTERDQVMPPSSGFHLTLFGNYTLDGIKVVVVVALDTETGCMNAGWDQPTAEALSHPAFQPFAWPLLRDTSASYTDVKIYNGNEVLFHWIFRGYRSDTDLTVQQQFVDEVLVREANRGKPRLSVVVASFMGWRVTVFSFECGGRVYSVGPNGAVVATDHARSRFELRVCSRSSTDALGNDADRVEFRFRDANNRMDLKCQRTSVPGTWLTVSHISGPALIQTITNVRNSRARVEGPEHTEQFGQLAAVHQYWWNNAVAKSNREIGCSTDFIGDLEQGNFHITCTSKLWIAAPEVVNKTALAEMQHTGAGRLAPVGPPSITMGAWTNAAEEVGAEASSRGSGFGVVSSSVQADYEMARRSLNKNAPINSSTGHVEDEARDQARLDRRYARSSAQITPAVFAAQISRKVFDETTATIEELPPGDLPLPHPKTQEGPVQTKSMPVPVPESKPDPALERGMAAAAKIPGGGGAPEILEGPVAAKIPGGPGQGMDRSMAAFFALPLFGEGFVQALCRLGLGKCEFWLALDEGVGADEQIARLVSVMDGEQADRDEVLTNLDLVQILHGMVSMARAKIMAEIANDLGYGEAASSDPGRAARPWPKAGAPDPGVPSFKKPKVTAATDEVSSLKEEEEKEKIKWAARLKLIADKAGSAAQINSSMGGDLSPEEQSEIKSLVFRSGAFRTIRLHVLAWERMEKWAVDHGLSIYPPSTQVVTKYFLALQDSGCGPAVLPGLRQATRWICKRLVMTPPDAGDPALEAIVAKVYEERGKELKEAVPVPLKAVAALEYLVNALILADKIPAAIFVWWILILIYASLRWDDGRHVAPSSLTLTRDALVGLVWQTKVERRRKGTRFAVPMCSLGGVTWLEEGWHVFQRFKNDRDFFIWDLVNEGQFDVVPISSERGLPWLRYFLDQAVTIALEDHAVEFDDADVVRAQCARVTCHSLRVTLLDAAVHVGADDKVIGLQANWKDPSQLVLKYARSRKELSVRMVQDLATVIRESWTPDQESFVVEDEPEVVAPAAREYVAKATTPSKALVASDFKYHIMDTVINRLQLRRLRKTNGSPNPNGRPLLKPLSKSKAPSGEAVLTRAVQAAGGSVLPPIELIPNQFVPVAVDLTDGRVLEHLELLIREGRINYIHFGTPCSSFSLARKDDGGPLPLRAQPGGA</sequence>
<keyword evidence="8 11" id="KW-1133">Transmembrane helix</keyword>
<dbReference type="PANTHER" id="PTHR45665:SF9">
    <property type="entry name" value="AQUAPORIN-8"/>
    <property type="match status" value="1"/>
</dbReference>
<dbReference type="SUPFAM" id="SSF56349">
    <property type="entry name" value="DNA breaking-rejoining enzymes"/>
    <property type="match status" value="1"/>
</dbReference>
<dbReference type="EMBL" id="CAXAMM010001559">
    <property type="protein sequence ID" value="CAK8992488.1"/>
    <property type="molecule type" value="Genomic_DNA"/>
</dbReference>
<evidence type="ECO:0000313" key="13">
    <source>
        <dbReference type="Proteomes" id="UP001642464"/>
    </source>
</evidence>
<evidence type="ECO:0000256" key="7">
    <source>
        <dbReference type="ARBA" id="ARBA00022737"/>
    </source>
</evidence>
<gene>
    <name evidence="12" type="ORF">SCF082_LOCUS3122</name>
</gene>
<feature type="transmembrane region" description="Helical" evidence="11">
    <location>
        <begin position="135"/>
        <end position="156"/>
    </location>
</feature>
<reference evidence="12 13" key="1">
    <citation type="submission" date="2024-02" db="EMBL/GenBank/DDBJ databases">
        <authorList>
            <person name="Chen Y."/>
            <person name="Shah S."/>
            <person name="Dougan E. K."/>
            <person name="Thang M."/>
            <person name="Chan C."/>
        </authorList>
    </citation>
    <scope>NUCLEOTIDE SEQUENCE [LARGE SCALE GENOMIC DNA]</scope>
</reference>
<keyword evidence="2" id="KW-0813">Transport</keyword>
<keyword evidence="9 11" id="KW-0472">Membrane</keyword>
<feature type="transmembrane region" description="Helical" evidence="11">
    <location>
        <begin position="45"/>
        <end position="62"/>
    </location>
</feature>
<comment type="subcellular location">
    <subcellularLocation>
        <location evidence="1">Endomembrane system</location>
        <topology evidence="1">Multi-pass membrane protein</topology>
    </subcellularLocation>
</comment>
<dbReference type="PROSITE" id="PS00221">
    <property type="entry name" value="MIP"/>
    <property type="match status" value="1"/>
</dbReference>
<protein>
    <submittedName>
        <fullName evidence="12">Aquaporin A</fullName>
    </submittedName>
</protein>
<comment type="caution">
    <text evidence="12">The sequence shown here is derived from an EMBL/GenBank/DDBJ whole genome shotgun (WGS) entry which is preliminary data.</text>
</comment>
<keyword evidence="5" id="KW-0949">S-adenosyl-L-methionine</keyword>
<evidence type="ECO:0000313" key="12">
    <source>
        <dbReference type="EMBL" id="CAK8992488.1"/>
    </source>
</evidence>
<evidence type="ECO:0000256" key="2">
    <source>
        <dbReference type="ARBA" id="ARBA00022448"/>
    </source>
</evidence>
<dbReference type="InterPro" id="IPR022357">
    <property type="entry name" value="MIP_CS"/>
</dbReference>
<proteinExistence type="predicted"/>
<dbReference type="SUPFAM" id="SSF81338">
    <property type="entry name" value="Aquaporin-like"/>
    <property type="match status" value="1"/>
</dbReference>
<evidence type="ECO:0000256" key="8">
    <source>
        <dbReference type="ARBA" id="ARBA00022989"/>
    </source>
</evidence>
<keyword evidence="13" id="KW-1185">Reference proteome</keyword>
<dbReference type="PANTHER" id="PTHR45665">
    <property type="entry name" value="AQUAPORIN-8"/>
    <property type="match status" value="1"/>
</dbReference>
<name>A0ABP0HQL9_9DINO</name>
<evidence type="ECO:0000256" key="11">
    <source>
        <dbReference type="SAM" id="Phobius"/>
    </source>
</evidence>
<feature type="transmembrane region" description="Helical" evidence="11">
    <location>
        <begin position="20"/>
        <end position="38"/>
    </location>
</feature>
<keyword evidence="4" id="KW-0808">Transferase</keyword>
<dbReference type="PROSITE" id="PS00094">
    <property type="entry name" value="C5_MTASE_1"/>
    <property type="match status" value="1"/>
</dbReference>
<accession>A0ABP0HQL9</accession>
<dbReference type="InterPro" id="IPR011010">
    <property type="entry name" value="DNA_brk_join_enz"/>
</dbReference>
<dbReference type="PRINTS" id="PR00783">
    <property type="entry name" value="MINTRINSICP"/>
</dbReference>
<feature type="region of interest" description="Disordered" evidence="10">
    <location>
        <begin position="1691"/>
        <end position="1711"/>
    </location>
</feature>
<evidence type="ECO:0000256" key="9">
    <source>
        <dbReference type="ARBA" id="ARBA00023136"/>
    </source>
</evidence>
<dbReference type="InterPro" id="IPR000425">
    <property type="entry name" value="MIP"/>
</dbReference>
<evidence type="ECO:0000256" key="10">
    <source>
        <dbReference type="SAM" id="MobiDB-lite"/>
    </source>
</evidence>
<feature type="region of interest" description="Disordered" evidence="10">
    <location>
        <begin position="1050"/>
        <end position="1084"/>
    </location>
</feature>
<feature type="region of interest" description="Disordered" evidence="10">
    <location>
        <begin position="1219"/>
        <end position="1249"/>
    </location>
</feature>
<dbReference type="InterPro" id="IPR034294">
    <property type="entry name" value="Aquaporin_transptr"/>
</dbReference>
<dbReference type="SUPFAM" id="SSF47823">
    <property type="entry name" value="lambda integrase-like, N-terminal domain"/>
    <property type="match status" value="1"/>
</dbReference>
<dbReference type="InterPro" id="IPR023271">
    <property type="entry name" value="Aquaporin-like"/>
</dbReference>
<feature type="transmembrane region" description="Helical" evidence="11">
    <location>
        <begin position="208"/>
        <end position="230"/>
    </location>
</feature>